<dbReference type="InterPro" id="IPR036928">
    <property type="entry name" value="AS_sf"/>
</dbReference>
<keyword evidence="3" id="KW-0378">Hydrolase</keyword>
<gene>
    <name evidence="3" type="ORF">HNQ41_000447</name>
</gene>
<dbReference type="AlphaFoldDB" id="A0A840QLS7"/>
<proteinExistence type="predicted"/>
<accession>A0A840QLS7</accession>
<keyword evidence="4" id="KW-1185">Reference proteome</keyword>
<dbReference type="Proteomes" id="UP000551878">
    <property type="component" value="Unassembled WGS sequence"/>
</dbReference>
<dbReference type="Pfam" id="PF01425">
    <property type="entry name" value="Amidase"/>
    <property type="match status" value="1"/>
</dbReference>
<reference evidence="3 4" key="1">
    <citation type="submission" date="2020-08" db="EMBL/GenBank/DDBJ databases">
        <title>Genomic Encyclopedia of Type Strains, Phase IV (KMG-IV): sequencing the most valuable type-strain genomes for metagenomic binning, comparative biology and taxonomic classification.</title>
        <authorList>
            <person name="Goeker M."/>
        </authorList>
    </citation>
    <scope>NUCLEOTIDE SEQUENCE [LARGE SCALE GENOMIC DNA]</scope>
    <source>
        <strain evidence="3 4">DSM 24696</strain>
    </source>
</reference>
<evidence type="ECO:0000313" key="3">
    <source>
        <dbReference type="EMBL" id="MBB5172303.1"/>
    </source>
</evidence>
<evidence type="ECO:0000313" key="4">
    <source>
        <dbReference type="Proteomes" id="UP000551878"/>
    </source>
</evidence>
<dbReference type="EMBL" id="JACHHB010000002">
    <property type="protein sequence ID" value="MBB5172303.1"/>
    <property type="molecule type" value="Genomic_DNA"/>
</dbReference>
<sequence>MENPKLNHLSETWLLEATMNDMQMKMTEGELTAKEIVLMYLHRIAMVDKQGPQLNSVLEVNPDAIYIAEKLDREREEQGERGPLHGIPVLIKDNIDTGDKMHTSAGSLAIADHYASDDAFLVQKLREAGAVILGKTNLTEWANFMTNGMPPGYSSRGGQVLNPYGPGVFPVGGSSSGSGAAVAANLAAISVGTETSGSILSPASQNSLVGIKPTVGMVSRRGIIPISHTQDTAGPIARTVTDAVKLLSVMTEKDDDDPVTSTQPSNQPDDWQTALDTSALKGARIGIVREGIFDVLDEEKKNVANRAITQLEALGATVIDEVVIPSAKAKWNVDVLIHEFKNGLNDYLRNVNSKTGVSSLTELITYNHENRDKMLRYGQSLLLSAEKISGTLTDPAYLQSLEHDQYYASAGGIDAALKGHNLNALLFVNNLGAMIPAKAGYPSVTVPTGYTEQGEPVGITFTGTAYSEPMLIGLAYSFEQGTKVRRGPKL</sequence>
<feature type="domain" description="Amidase" evidence="2">
    <location>
        <begin position="35"/>
        <end position="471"/>
    </location>
</feature>
<dbReference type="GO" id="GO:0004040">
    <property type="term" value="F:amidase activity"/>
    <property type="evidence" value="ECO:0007669"/>
    <property type="project" value="UniProtKB-EC"/>
</dbReference>
<dbReference type="NCBIfam" id="NF005300">
    <property type="entry name" value="PRK06828.1"/>
    <property type="match status" value="1"/>
</dbReference>
<dbReference type="EC" id="3.5.1.4" evidence="3"/>
<organism evidence="3 4">
    <name type="scientific">Texcoconibacillus texcoconensis</name>
    <dbReference type="NCBI Taxonomy" id="1095777"/>
    <lineage>
        <taxon>Bacteria</taxon>
        <taxon>Bacillati</taxon>
        <taxon>Bacillota</taxon>
        <taxon>Bacilli</taxon>
        <taxon>Bacillales</taxon>
        <taxon>Bacillaceae</taxon>
        <taxon>Texcoconibacillus</taxon>
    </lineage>
</organism>
<evidence type="ECO:0000256" key="1">
    <source>
        <dbReference type="SAM" id="MobiDB-lite"/>
    </source>
</evidence>
<dbReference type="InterPro" id="IPR023631">
    <property type="entry name" value="Amidase_dom"/>
</dbReference>
<dbReference type="RefSeq" id="WP_184662793.1">
    <property type="nucleotide sequence ID" value="NZ_JACHHB010000002.1"/>
</dbReference>
<protein>
    <submittedName>
        <fullName evidence="3">Amidase</fullName>
        <ecNumber evidence="3">3.5.1.4</ecNumber>
    </submittedName>
</protein>
<dbReference type="PANTHER" id="PTHR42678">
    <property type="entry name" value="AMIDASE"/>
    <property type="match status" value="1"/>
</dbReference>
<name>A0A840QLS7_9BACI</name>
<feature type="compositionally biased region" description="Polar residues" evidence="1">
    <location>
        <begin position="259"/>
        <end position="272"/>
    </location>
</feature>
<dbReference type="SUPFAM" id="SSF75304">
    <property type="entry name" value="Amidase signature (AS) enzymes"/>
    <property type="match status" value="1"/>
</dbReference>
<dbReference type="PANTHER" id="PTHR42678:SF34">
    <property type="entry name" value="OS04G0183300 PROTEIN"/>
    <property type="match status" value="1"/>
</dbReference>
<feature type="region of interest" description="Disordered" evidence="1">
    <location>
        <begin position="251"/>
        <end position="272"/>
    </location>
</feature>
<dbReference type="Gene3D" id="3.90.1300.10">
    <property type="entry name" value="Amidase signature (AS) domain"/>
    <property type="match status" value="1"/>
</dbReference>
<comment type="caution">
    <text evidence="3">The sequence shown here is derived from an EMBL/GenBank/DDBJ whole genome shotgun (WGS) entry which is preliminary data.</text>
</comment>
<evidence type="ECO:0000259" key="2">
    <source>
        <dbReference type="Pfam" id="PF01425"/>
    </source>
</evidence>